<keyword evidence="2" id="KW-1185">Reference proteome</keyword>
<proteinExistence type="predicted"/>
<gene>
    <name evidence="1" type="ORF">F4553_003065</name>
</gene>
<evidence type="ECO:0008006" key="3">
    <source>
        <dbReference type="Google" id="ProtNLM"/>
    </source>
</evidence>
<dbReference type="Proteomes" id="UP000587527">
    <property type="component" value="Unassembled WGS sequence"/>
</dbReference>
<evidence type="ECO:0000313" key="1">
    <source>
        <dbReference type="EMBL" id="MBB5869686.1"/>
    </source>
</evidence>
<name>A0A841BQR7_9ACTN</name>
<sequence>MSGKLWFVSGLAIGYVLGTRAGREKYDELVANARQLWQHPTVQEAAGVVQAQSQRLVSEGRRRLEQQA</sequence>
<evidence type="ECO:0000313" key="2">
    <source>
        <dbReference type="Proteomes" id="UP000587527"/>
    </source>
</evidence>
<accession>A0A841BQR7</accession>
<dbReference type="EMBL" id="JACHMN010000002">
    <property type="protein sequence ID" value="MBB5869686.1"/>
    <property type="molecule type" value="Genomic_DNA"/>
</dbReference>
<comment type="caution">
    <text evidence="1">The sequence shown here is derived from an EMBL/GenBank/DDBJ whole genome shotgun (WGS) entry which is preliminary data.</text>
</comment>
<dbReference type="AlphaFoldDB" id="A0A841BQR7"/>
<reference evidence="1 2" key="1">
    <citation type="submission" date="2020-08" db="EMBL/GenBank/DDBJ databases">
        <title>Sequencing the genomes of 1000 actinobacteria strains.</title>
        <authorList>
            <person name="Klenk H.-P."/>
        </authorList>
    </citation>
    <scope>NUCLEOTIDE SEQUENCE [LARGE SCALE GENOMIC DNA]</scope>
    <source>
        <strain evidence="1 2">DSM 45362</strain>
    </source>
</reference>
<organism evidence="1 2">
    <name type="scientific">Allocatelliglobosispora scoriae</name>
    <dbReference type="NCBI Taxonomy" id="643052"/>
    <lineage>
        <taxon>Bacteria</taxon>
        <taxon>Bacillati</taxon>
        <taxon>Actinomycetota</taxon>
        <taxon>Actinomycetes</taxon>
        <taxon>Micromonosporales</taxon>
        <taxon>Micromonosporaceae</taxon>
        <taxon>Allocatelliglobosispora</taxon>
    </lineage>
</organism>
<protein>
    <recommendedName>
        <fullName evidence="3">YtxH domain-containing protein</fullName>
    </recommendedName>
</protein>